<feature type="compositionally biased region" description="Polar residues" evidence="8">
    <location>
        <begin position="754"/>
        <end position="773"/>
    </location>
</feature>
<keyword evidence="7" id="KW-0539">Nucleus</keyword>
<evidence type="ECO:0000313" key="10">
    <source>
        <dbReference type="EMBL" id="TDL24011.1"/>
    </source>
</evidence>
<proteinExistence type="inferred from homology"/>
<feature type="compositionally biased region" description="Polar residues" evidence="8">
    <location>
        <begin position="727"/>
        <end position="741"/>
    </location>
</feature>
<keyword evidence="6" id="KW-0963">Cytoplasm</keyword>
<reference evidence="10 11" key="1">
    <citation type="submission" date="2018-06" db="EMBL/GenBank/DDBJ databases">
        <title>A transcriptomic atlas of mushroom development highlights an independent origin of complex multicellularity.</title>
        <authorList>
            <consortium name="DOE Joint Genome Institute"/>
            <person name="Krizsan K."/>
            <person name="Almasi E."/>
            <person name="Merenyi Z."/>
            <person name="Sahu N."/>
            <person name="Viragh M."/>
            <person name="Koszo T."/>
            <person name="Mondo S."/>
            <person name="Kiss B."/>
            <person name="Balint B."/>
            <person name="Kues U."/>
            <person name="Barry K."/>
            <person name="Hegedus J.C."/>
            <person name="Henrissat B."/>
            <person name="Johnson J."/>
            <person name="Lipzen A."/>
            <person name="Ohm R."/>
            <person name="Nagy I."/>
            <person name="Pangilinan J."/>
            <person name="Yan J."/>
            <person name="Xiong Y."/>
            <person name="Grigoriev I.V."/>
            <person name="Hibbett D.S."/>
            <person name="Nagy L.G."/>
        </authorList>
    </citation>
    <scope>NUCLEOTIDE SEQUENCE [LARGE SCALE GENOMIC DNA]</scope>
    <source>
        <strain evidence="10 11">SZMC22713</strain>
    </source>
</reference>
<feature type="compositionally biased region" description="Basic residues" evidence="8">
    <location>
        <begin position="643"/>
        <end position="653"/>
    </location>
</feature>
<feature type="compositionally biased region" description="Low complexity" evidence="8">
    <location>
        <begin position="340"/>
        <end position="353"/>
    </location>
</feature>
<dbReference type="OrthoDB" id="128308at2759"/>
<comment type="similarity">
    <text evidence="4">Belongs to the RTC4 family.</text>
</comment>
<gene>
    <name evidence="10" type="ORF">BD410DRAFT_132480</name>
</gene>
<evidence type="ECO:0000256" key="2">
    <source>
        <dbReference type="ARBA" id="ARBA00004123"/>
    </source>
</evidence>
<dbReference type="InterPro" id="IPR028094">
    <property type="entry name" value="RTC4_C"/>
</dbReference>
<dbReference type="STRING" id="50990.A0A4Y7Q9N6"/>
<evidence type="ECO:0000256" key="6">
    <source>
        <dbReference type="ARBA" id="ARBA00022490"/>
    </source>
</evidence>
<dbReference type="AlphaFoldDB" id="A0A4Y7Q9N6"/>
<sequence length="870" mass="95848">MDGIMGNLRERGVTLGNSQAMRIPSKHTQSLDGVDGRGKGKGWEPLGNTTFEDSKVTKSKVASFDDESDDELDVMKQSPISIGVSKPARPQPRPAYRSSKLAPSSPISQEDATPKPKKSKKPAKAQKVAPRSVRGSDSDVTKVSQSSRTNQARNSRKGKQKFKPSDDDNEEDEEELRRVSKSRQKQEFPMPSPLGSPQRADSPDSSPPAPPAHRARKRKGTSKEPKRSAFPTLAPLSPSNNIINIPGKSTFPDLTPLAPSPESSRPRKSRCPLDAPLFQNPHSSQSSVVMPPDSERSDGENIDDDDTQRTPKKKKKDPARRAVRPFPMETQELESLRKQPFSPSSTSSKRSSPGDNQAGPSKRTRTSEILMDLPLDMADMSFMQDVAPADPSSLCPYCDEVFPSDPSPLLENMRSRVRAVSRRDPRPGNRLGLKAPIAAFVAFCQRHRFESHQLPKAKARGWPTRINFAALPRRIEEMRDELESLIMDKDSSEFWKELQKVIGQSGTRMALGVRGQFGSFEKGQPGYYGEQGSIIIGQVLYNLFPPSTMNADLVSPLTPTEFIQHILVPEVGVALIRQDLDINTLEAIKVLRKSSQYGVAMFPHLDNKEDDVGEELVRERARIRRQEIEEEERAELEAAKTKAVPKPKAKIVRRPTVEPDPRPQKSRRKETEPAEEEEDLISLTDDTAASDASSKRSTRSKGKGKTPATSRTLVRGQKDAESIILSDGSTADSGSEVGTKTKSGRDKKKLRIVDNTNSSQALSPITPKPSKTNDIVLELSTTDDDDQEDDGKTPRPPKAKAMAQKHSSQASTEHSRSSPQRPQRAGSRILSPSARPLALARAKADAKKLTGKVIRACSSAFMRLTHVLSI</sequence>
<evidence type="ECO:0000256" key="8">
    <source>
        <dbReference type="SAM" id="MobiDB-lite"/>
    </source>
</evidence>
<evidence type="ECO:0000256" key="7">
    <source>
        <dbReference type="ARBA" id="ARBA00023242"/>
    </source>
</evidence>
<dbReference type="GO" id="GO:0005634">
    <property type="term" value="C:nucleus"/>
    <property type="evidence" value="ECO:0007669"/>
    <property type="project" value="UniProtKB-SubCell"/>
</dbReference>
<keyword evidence="11" id="KW-1185">Reference proteome</keyword>
<feature type="region of interest" description="Disordered" evidence="8">
    <location>
        <begin position="630"/>
        <end position="837"/>
    </location>
</feature>
<dbReference type="VEuPathDB" id="FungiDB:BD410DRAFT_132480"/>
<evidence type="ECO:0000313" key="11">
    <source>
        <dbReference type="Proteomes" id="UP000294933"/>
    </source>
</evidence>
<protein>
    <recommendedName>
        <fullName evidence="5">Restriction of telomere capping protein 4</fullName>
    </recommendedName>
</protein>
<dbReference type="Pfam" id="PF14474">
    <property type="entry name" value="RTC4"/>
    <property type="match status" value="1"/>
</dbReference>
<feature type="compositionally biased region" description="Polar residues" evidence="8">
    <location>
        <begin position="15"/>
        <end position="31"/>
    </location>
</feature>
<feature type="compositionally biased region" description="Basic residues" evidence="8">
    <location>
        <begin position="310"/>
        <end position="323"/>
    </location>
</feature>
<feature type="compositionally biased region" description="Polar residues" evidence="8">
    <location>
        <begin position="101"/>
        <end position="111"/>
    </location>
</feature>
<accession>A0A4Y7Q9N6</accession>
<evidence type="ECO:0000256" key="3">
    <source>
        <dbReference type="ARBA" id="ARBA00004496"/>
    </source>
</evidence>
<feature type="compositionally biased region" description="Polar residues" evidence="8">
    <location>
        <begin position="805"/>
        <end position="821"/>
    </location>
</feature>
<feature type="region of interest" description="Disordered" evidence="8">
    <location>
        <begin position="1"/>
        <end position="367"/>
    </location>
</feature>
<comment type="subcellular location">
    <subcellularLocation>
        <location evidence="3">Cytoplasm</location>
    </subcellularLocation>
    <subcellularLocation>
        <location evidence="2">Nucleus</location>
    </subcellularLocation>
</comment>
<organism evidence="10 11">
    <name type="scientific">Rickenella mellea</name>
    <dbReference type="NCBI Taxonomy" id="50990"/>
    <lineage>
        <taxon>Eukaryota</taxon>
        <taxon>Fungi</taxon>
        <taxon>Dikarya</taxon>
        <taxon>Basidiomycota</taxon>
        <taxon>Agaricomycotina</taxon>
        <taxon>Agaricomycetes</taxon>
        <taxon>Hymenochaetales</taxon>
        <taxon>Rickenellaceae</taxon>
        <taxon>Rickenella</taxon>
    </lineage>
</organism>
<dbReference type="PANTHER" id="PTHR41391">
    <property type="entry name" value="RESTRICTION OF TELOMERE CAPPING PROTEIN 4"/>
    <property type="match status" value="1"/>
</dbReference>
<evidence type="ECO:0000256" key="1">
    <source>
        <dbReference type="ARBA" id="ARBA00002738"/>
    </source>
</evidence>
<dbReference type="EMBL" id="ML170168">
    <property type="protein sequence ID" value="TDL24011.1"/>
    <property type="molecule type" value="Genomic_DNA"/>
</dbReference>
<evidence type="ECO:0000259" key="9">
    <source>
        <dbReference type="SMART" id="SM01312"/>
    </source>
</evidence>
<feature type="domain" description="Restriction of telomere capping protein 4 C-terminal" evidence="9">
    <location>
        <begin position="486"/>
        <end position="604"/>
    </location>
</feature>
<evidence type="ECO:0000256" key="4">
    <source>
        <dbReference type="ARBA" id="ARBA00009461"/>
    </source>
</evidence>
<dbReference type="InterPro" id="IPR039024">
    <property type="entry name" value="RTC4"/>
</dbReference>
<evidence type="ECO:0000256" key="5">
    <source>
        <dbReference type="ARBA" id="ARBA00015162"/>
    </source>
</evidence>
<dbReference type="SMART" id="SM01312">
    <property type="entry name" value="RTC4"/>
    <property type="match status" value="1"/>
</dbReference>
<feature type="compositionally biased region" description="Polar residues" evidence="8">
    <location>
        <begin position="141"/>
        <end position="153"/>
    </location>
</feature>
<feature type="compositionally biased region" description="Basic residues" evidence="8">
    <location>
        <begin position="115"/>
        <end position="124"/>
    </location>
</feature>
<comment type="function">
    <text evidence="1">May be involved in a process influencing telomere capping.</text>
</comment>
<dbReference type="Proteomes" id="UP000294933">
    <property type="component" value="Unassembled WGS sequence"/>
</dbReference>
<dbReference type="GO" id="GO:0005737">
    <property type="term" value="C:cytoplasm"/>
    <property type="evidence" value="ECO:0007669"/>
    <property type="project" value="UniProtKB-SubCell"/>
</dbReference>
<dbReference type="PANTHER" id="PTHR41391:SF1">
    <property type="entry name" value="RESTRICTION OF TELOMERE CAPPING PROTEIN 4"/>
    <property type="match status" value="1"/>
</dbReference>
<name>A0A4Y7Q9N6_9AGAM</name>